<evidence type="ECO:0000313" key="3">
    <source>
        <dbReference type="EMBL" id="GAA3729427.1"/>
    </source>
</evidence>
<gene>
    <name evidence="3" type="ORF">GCM10022402_07680</name>
</gene>
<comment type="caution">
    <text evidence="3">The sequence shown here is derived from an EMBL/GenBank/DDBJ whole genome shotgun (WGS) entry which is preliminary data.</text>
</comment>
<feature type="transmembrane region" description="Helical" evidence="2">
    <location>
        <begin position="101"/>
        <end position="120"/>
    </location>
</feature>
<name>A0ABP7F1L6_9ACTN</name>
<accession>A0ABP7F1L6</accession>
<feature type="region of interest" description="Disordered" evidence="1">
    <location>
        <begin position="185"/>
        <end position="206"/>
    </location>
</feature>
<keyword evidence="2" id="KW-0472">Membrane</keyword>
<keyword evidence="2" id="KW-1133">Transmembrane helix</keyword>
<evidence type="ECO:0000256" key="1">
    <source>
        <dbReference type="SAM" id="MobiDB-lite"/>
    </source>
</evidence>
<dbReference type="EMBL" id="BAABDD010000002">
    <property type="protein sequence ID" value="GAA3729427.1"/>
    <property type="molecule type" value="Genomic_DNA"/>
</dbReference>
<dbReference type="Proteomes" id="UP001500908">
    <property type="component" value="Unassembled WGS sequence"/>
</dbReference>
<feature type="transmembrane region" description="Helical" evidence="2">
    <location>
        <begin position="153"/>
        <end position="171"/>
    </location>
</feature>
<organism evidence="3 4">
    <name type="scientific">Salinactinospora qingdaonensis</name>
    <dbReference type="NCBI Taxonomy" id="702744"/>
    <lineage>
        <taxon>Bacteria</taxon>
        <taxon>Bacillati</taxon>
        <taxon>Actinomycetota</taxon>
        <taxon>Actinomycetes</taxon>
        <taxon>Streptosporangiales</taxon>
        <taxon>Nocardiopsidaceae</taxon>
        <taxon>Salinactinospora</taxon>
    </lineage>
</organism>
<protein>
    <submittedName>
        <fullName evidence="3">Uncharacterized protein</fullName>
    </submittedName>
</protein>
<evidence type="ECO:0000313" key="4">
    <source>
        <dbReference type="Proteomes" id="UP001500908"/>
    </source>
</evidence>
<proteinExistence type="predicted"/>
<sequence>MDHYERQLRRALRGYPPHDRQRHGEEIIATALDLRDPAAEEPSRGEWWALLFAGLRARLRERPSLLWWLAYRSFGARLPFRYRMWARDEALGRWFPLRQGLAVIGCSMLLLSPLAVLVLYSPVGSQVLQSGDPLPHALAELGQYQVPIELTNVLEALGFVAVFFSVQLAGAGRRRRETLRKHEFHPDGTPFAWGGGAAGPTQPTPR</sequence>
<evidence type="ECO:0000256" key="2">
    <source>
        <dbReference type="SAM" id="Phobius"/>
    </source>
</evidence>
<reference evidence="4" key="1">
    <citation type="journal article" date="2019" name="Int. J. Syst. Evol. Microbiol.">
        <title>The Global Catalogue of Microorganisms (GCM) 10K type strain sequencing project: providing services to taxonomists for standard genome sequencing and annotation.</title>
        <authorList>
            <consortium name="The Broad Institute Genomics Platform"/>
            <consortium name="The Broad Institute Genome Sequencing Center for Infectious Disease"/>
            <person name="Wu L."/>
            <person name="Ma J."/>
        </authorList>
    </citation>
    <scope>NUCLEOTIDE SEQUENCE [LARGE SCALE GENOMIC DNA]</scope>
    <source>
        <strain evidence="4">JCM 17137</strain>
    </source>
</reference>
<keyword evidence="4" id="KW-1185">Reference proteome</keyword>
<keyword evidence="2" id="KW-0812">Transmembrane</keyword>